<proteinExistence type="predicted"/>
<sequence>MHCSKVVLLLALLCLAFSEVANATKKDTKAVGSKKAASSKHHAKDTKAKSTKGAKAKHTKKKSCKNC</sequence>
<name>A0AAN8FUJ1_TRICO</name>
<dbReference type="Proteomes" id="UP001331761">
    <property type="component" value="Unassembled WGS sequence"/>
</dbReference>
<evidence type="ECO:0000313" key="3">
    <source>
        <dbReference type="EMBL" id="KAK5984877.1"/>
    </source>
</evidence>
<keyword evidence="4" id="KW-1185">Reference proteome</keyword>
<feature type="signal peptide" evidence="2">
    <location>
        <begin position="1"/>
        <end position="23"/>
    </location>
</feature>
<feature type="compositionally biased region" description="Basic residues" evidence="1">
    <location>
        <begin position="37"/>
        <end position="67"/>
    </location>
</feature>
<feature type="chain" id="PRO_5043049658" evidence="2">
    <location>
        <begin position="24"/>
        <end position="67"/>
    </location>
</feature>
<dbReference type="EMBL" id="WIXE01002374">
    <property type="protein sequence ID" value="KAK5984877.1"/>
    <property type="molecule type" value="Genomic_DNA"/>
</dbReference>
<reference evidence="3 4" key="1">
    <citation type="submission" date="2019-10" db="EMBL/GenBank/DDBJ databases">
        <title>Assembly and Annotation for the nematode Trichostrongylus colubriformis.</title>
        <authorList>
            <person name="Martin J."/>
        </authorList>
    </citation>
    <scope>NUCLEOTIDE SEQUENCE [LARGE SCALE GENOMIC DNA]</scope>
    <source>
        <strain evidence="3">G859</strain>
        <tissue evidence="3">Whole worm</tissue>
    </source>
</reference>
<organism evidence="3 4">
    <name type="scientific">Trichostrongylus colubriformis</name>
    <name type="common">Black scour worm</name>
    <dbReference type="NCBI Taxonomy" id="6319"/>
    <lineage>
        <taxon>Eukaryota</taxon>
        <taxon>Metazoa</taxon>
        <taxon>Ecdysozoa</taxon>
        <taxon>Nematoda</taxon>
        <taxon>Chromadorea</taxon>
        <taxon>Rhabditida</taxon>
        <taxon>Rhabditina</taxon>
        <taxon>Rhabditomorpha</taxon>
        <taxon>Strongyloidea</taxon>
        <taxon>Trichostrongylidae</taxon>
        <taxon>Trichostrongylus</taxon>
    </lineage>
</organism>
<comment type="caution">
    <text evidence="3">The sequence shown here is derived from an EMBL/GenBank/DDBJ whole genome shotgun (WGS) entry which is preliminary data.</text>
</comment>
<accession>A0AAN8FUJ1</accession>
<protein>
    <submittedName>
        <fullName evidence="3">Uncharacterized protein</fullName>
    </submittedName>
</protein>
<feature type="region of interest" description="Disordered" evidence="1">
    <location>
        <begin position="28"/>
        <end position="67"/>
    </location>
</feature>
<keyword evidence="2" id="KW-0732">Signal</keyword>
<evidence type="ECO:0000256" key="2">
    <source>
        <dbReference type="SAM" id="SignalP"/>
    </source>
</evidence>
<gene>
    <name evidence="3" type="ORF">GCK32_012606</name>
</gene>
<evidence type="ECO:0000256" key="1">
    <source>
        <dbReference type="SAM" id="MobiDB-lite"/>
    </source>
</evidence>
<evidence type="ECO:0000313" key="4">
    <source>
        <dbReference type="Proteomes" id="UP001331761"/>
    </source>
</evidence>
<dbReference type="AlphaFoldDB" id="A0AAN8FUJ1"/>